<dbReference type="RefSeq" id="WP_236456444.1">
    <property type="nucleotide sequence ID" value="NZ_CBCSGE010000011.1"/>
</dbReference>
<sequence length="276" mass="33250">MKKTIRIIFILISFLSIGQSKIDSLFTIGDSKFEEKDYVKAREVYNNIKSQLPKETSDYKYVADQIAMIYFFERDNLRKQEKYEESNKYLNEFLKYIDDEKEYIRPFWNDEKKYFIIKTIIQNCFATNNYQKAREYQNILYEAYKQKKLPEGINQNYSFEMFKWEDKNIWGYEWFAELGDEESKGSFSKIVYYVYSTDENGEDKVELYRLHVLKVHKIEEKMPDYVLTKRLAKATNEVSGTLWSYTYNSPIEYEKLKKDVEEVLKGNYKVQTSGNN</sequence>
<reference evidence="1 2" key="1">
    <citation type="submission" date="2024-09" db="EMBL/GenBank/DDBJ databases">
        <authorList>
            <person name="Sun Q."/>
            <person name="Mori K."/>
        </authorList>
    </citation>
    <scope>NUCLEOTIDE SEQUENCE [LARGE SCALE GENOMIC DNA]</scope>
    <source>
        <strain evidence="1 2">CECT 7955</strain>
    </source>
</reference>
<evidence type="ECO:0000313" key="1">
    <source>
        <dbReference type="EMBL" id="MFB9095751.1"/>
    </source>
</evidence>
<comment type="caution">
    <text evidence="1">The sequence shown here is derived from an EMBL/GenBank/DDBJ whole genome shotgun (WGS) entry which is preliminary data.</text>
</comment>
<proteinExistence type="predicted"/>
<evidence type="ECO:0000313" key="2">
    <source>
        <dbReference type="Proteomes" id="UP001589607"/>
    </source>
</evidence>
<protein>
    <submittedName>
        <fullName evidence="1">Uncharacterized protein</fullName>
    </submittedName>
</protein>
<organism evidence="1 2">
    <name type="scientific">Flavobacterium jumunjinense</name>
    <dbReference type="NCBI Taxonomy" id="998845"/>
    <lineage>
        <taxon>Bacteria</taxon>
        <taxon>Pseudomonadati</taxon>
        <taxon>Bacteroidota</taxon>
        <taxon>Flavobacteriia</taxon>
        <taxon>Flavobacteriales</taxon>
        <taxon>Flavobacteriaceae</taxon>
        <taxon>Flavobacterium</taxon>
    </lineage>
</organism>
<keyword evidence="2" id="KW-1185">Reference proteome</keyword>
<dbReference type="EMBL" id="JBHMEY010000010">
    <property type="protein sequence ID" value="MFB9095751.1"/>
    <property type="molecule type" value="Genomic_DNA"/>
</dbReference>
<dbReference type="Proteomes" id="UP001589607">
    <property type="component" value="Unassembled WGS sequence"/>
</dbReference>
<accession>A0ABV5GK71</accession>
<gene>
    <name evidence="1" type="ORF">ACFFVF_04435</name>
</gene>
<name>A0ABV5GK71_9FLAO</name>